<dbReference type="Gene3D" id="1.10.238.160">
    <property type="match status" value="1"/>
</dbReference>
<reference evidence="1" key="1">
    <citation type="submission" date="2018-05" db="EMBL/GenBank/DDBJ databases">
        <authorList>
            <person name="Lanie J.A."/>
            <person name="Ng W.-L."/>
            <person name="Kazmierczak K.M."/>
            <person name="Andrzejewski T.M."/>
            <person name="Davidsen T.M."/>
            <person name="Wayne K.J."/>
            <person name="Tettelin H."/>
            <person name="Glass J.I."/>
            <person name="Rusch D."/>
            <person name="Podicherti R."/>
            <person name="Tsui H.-C.T."/>
            <person name="Winkler M.E."/>
        </authorList>
    </citation>
    <scope>NUCLEOTIDE SEQUENCE</scope>
</reference>
<evidence type="ECO:0000313" key="1">
    <source>
        <dbReference type="EMBL" id="SVC39945.1"/>
    </source>
</evidence>
<dbReference type="EMBL" id="UINC01089128">
    <property type="protein sequence ID" value="SVC39945.1"/>
    <property type="molecule type" value="Genomic_DNA"/>
</dbReference>
<name>A0A382LW45_9ZZZZ</name>
<gene>
    <name evidence="1" type="ORF">METZ01_LOCUS292799</name>
</gene>
<dbReference type="AlphaFoldDB" id="A0A382LW45"/>
<proteinExistence type="predicted"/>
<evidence type="ECO:0008006" key="2">
    <source>
        <dbReference type="Google" id="ProtNLM"/>
    </source>
</evidence>
<dbReference type="Pfam" id="PF05930">
    <property type="entry name" value="Phage_AlpA"/>
    <property type="match status" value="1"/>
</dbReference>
<accession>A0A382LW45</accession>
<dbReference type="InterPro" id="IPR010260">
    <property type="entry name" value="AlpA"/>
</dbReference>
<organism evidence="1">
    <name type="scientific">marine metagenome</name>
    <dbReference type="NCBI Taxonomy" id="408172"/>
    <lineage>
        <taxon>unclassified sequences</taxon>
        <taxon>metagenomes</taxon>
        <taxon>ecological metagenomes</taxon>
    </lineage>
</organism>
<protein>
    <recommendedName>
        <fullName evidence="2">AlpA family phage regulatory protein</fullName>
    </recommendedName>
</protein>
<sequence>MRRSLLYEEMAKGRFPTPVKLSERAIAWPSDEIDAWIAARIEARDTAEVTP</sequence>